<keyword evidence="1 4" id="KW-0808">Transferase</keyword>
<dbReference type="InterPro" id="IPR029044">
    <property type="entry name" value="Nucleotide-diphossugar_trans"/>
</dbReference>
<proteinExistence type="predicted"/>
<accession>A0A0M4BWF0</accession>
<dbReference type="SUPFAM" id="SSF53448">
    <property type="entry name" value="Nucleotide-diphospho-sugar transferases"/>
    <property type="match status" value="1"/>
</dbReference>
<dbReference type="InterPro" id="IPR025877">
    <property type="entry name" value="MobA-like_NTP_Trfase"/>
</dbReference>
<dbReference type="Gene3D" id="3.90.550.10">
    <property type="entry name" value="Spore Coat Polysaccharide Biosynthesis Protein SpsA, Chain A"/>
    <property type="match status" value="1"/>
</dbReference>
<evidence type="ECO:0000256" key="2">
    <source>
        <dbReference type="ARBA" id="ARBA00022695"/>
    </source>
</evidence>
<dbReference type="PANTHER" id="PTHR43584:SF5">
    <property type="entry name" value="PROTEIN LICC"/>
    <property type="match status" value="1"/>
</dbReference>
<dbReference type="CDD" id="cd02523">
    <property type="entry name" value="PC_cytidylyltransferase"/>
    <property type="match status" value="1"/>
</dbReference>
<dbReference type="Pfam" id="PF12804">
    <property type="entry name" value="NTP_transf_3"/>
    <property type="match status" value="1"/>
</dbReference>
<evidence type="ECO:0000259" key="3">
    <source>
        <dbReference type="Pfam" id="PF12804"/>
    </source>
</evidence>
<feature type="domain" description="MobA-like NTP transferase" evidence="3">
    <location>
        <begin position="8"/>
        <end position="137"/>
    </location>
</feature>
<dbReference type="GO" id="GO:0016779">
    <property type="term" value="F:nucleotidyltransferase activity"/>
    <property type="evidence" value="ECO:0007669"/>
    <property type="project" value="UniProtKB-KW"/>
</dbReference>
<dbReference type="InterPro" id="IPR050065">
    <property type="entry name" value="GlmU-like"/>
</dbReference>
<sequence length="248" mass="28160">KNCITMKAVILAAGIASRLRPLTDTTPKCLLKVGERCLLQRAFDALLQNGFREFVIVTGYRQQQIVNFLEAHYPALEVTFIYNEKYASTNNIYSLWLTRPYVDKEDILLLDSDILFDPQIVAKLLGYGQADALALNHHTLGEEEIKVIADNDGKVLEISKTCSISRAIGESIGIEKMSAAYTEALFRELEVMITKEGLDNIFYERAFERLIPQGHSFYALDTTEYFSVELDTVNDFEQAQRLIPSQLY</sequence>
<dbReference type="PANTHER" id="PTHR43584">
    <property type="entry name" value="NUCLEOTIDYL TRANSFERASE"/>
    <property type="match status" value="1"/>
</dbReference>
<dbReference type="EMBL" id="KT336245">
    <property type="protein sequence ID" value="ALB75770.1"/>
    <property type="molecule type" value="Genomic_DNA"/>
</dbReference>
<reference evidence="4" key="1">
    <citation type="journal article" date="2015" name="Proc. Natl. Acad. Sci. U.S.A.">
        <title>Functional metagenomic discovery of bacterial effectors in the human microbiome and isolation of commendamide, a GPCR G2A/132 agonist.</title>
        <authorList>
            <person name="Cohen L.J."/>
            <person name="Kang H.S."/>
            <person name="Chu J."/>
            <person name="Huang Y.H."/>
            <person name="Gordon E.A."/>
            <person name="Reddy B.V."/>
            <person name="Ternei M.A."/>
            <person name="Craig J.W."/>
            <person name="Brady S.F."/>
        </authorList>
    </citation>
    <scope>NUCLEOTIDE SEQUENCE</scope>
</reference>
<evidence type="ECO:0000313" key="4">
    <source>
        <dbReference type="EMBL" id="ALB75770.1"/>
    </source>
</evidence>
<evidence type="ECO:0000256" key="1">
    <source>
        <dbReference type="ARBA" id="ARBA00022679"/>
    </source>
</evidence>
<name>A0A0M4BWF0_9BACT</name>
<dbReference type="AlphaFoldDB" id="A0A0M4BWF0"/>
<feature type="non-terminal residue" evidence="4">
    <location>
        <position position="1"/>
    </location>
</feature>
<protein>
    <submittedName>
        <fullName evidence="4">MobA-like NTP transferase domain protein</fullName>
    </submittedName>
</protein>
<organism evidence="4">
    <name type="scientific">uncultured bacterium 4h09</name>
    <dbReference type="NCBI Taxonomy" id="1701372"/>
    <lineage>
        <taxon>Bacteria</taxon>
        <taxon>environmental samples</taxon>
    </lineage>
</organism>
<keyword evidence="2" id="KW-0548">Nucleotidyltransferase</keyword>